<dbReference type="InterPro" id="IPR012259">
    <property type="entry name" value="DHFR"/>
</dbReference>
<keyword evidence="4 7" id="KW-0554">One-carbon metabolism</keyword>
<dbReference type="InterPro" id="IPR017925">
    <property type="entry name" value="DHFR_CS"/>
</dbReference>
<dbReference type="GO" id="GO:0005829">
    <property type="term" value="C:cytosol"/>
    <property type="evidence" value="ECO:0007669"/>
    <property type="project" value="TreeGrafter"/>
</dbReference>
<dbReference type="OrthoDB" id="9804315at2"/>
<dbReference type="PROSITE" id="PS51330">
    <property type="entry name" value="DHFR_2"/>
    <property type="match status" value="1"/>
</dbReference>
<dbReference type="PIRSF" id="PIRSF000194">
    <property type="entry name" value="DHFR"/>
    <property type="match status" value="1"/>
</dbReference>
<evidence type="ECO:0000256" key="7">
    <source>
        <dbReference type="PIRNR" id="PIRNR000194"/>
    </source>
</evidence>
<dbReference type="Proteomes" id="UP000323856">
    <property type="component" value="Unassembled WGS sequence"/>
</dbReference>
<sequence length="191" mass="20252">MSNHHAGAGHRAETTASTERIGMIWAEAADGVIGADGAMPWSLPEDLGHFKATTAGHPVIMGRKTWESFPEKFRPLPGRTNIVITRDATRHEALRGAGAVPVASTEAALKAARAAVGAQEIWIIGGGEIYTAFTPMAHLAVKTVINVSPRGDTTAPVLGASWSKMLSEPDSGWLTAANGTQYRVEAWEQKS</sequence>
<evidence type="ECO:0000256" key="2">
    <source>
        <dbReference type="ARBA" id="ARBA00009539"/>
    </source>
</evidence>
<evidence type="ECO:0000256" key="8">
    <source>
        <dbReference type="RuleBase" id="RU004474"/>
    </source>
</evidence>
<evidence type="ECO:0000313" key="10">
    <source>
        <dbReference type="EMBL" id="KAA0977832.1"/>
    </source>
</evidence>
<dbReference type="PANTHER" id="PTHR48069:SF3">
    <property type="entry name" value="DIHYDROFOLATE REDUCTASE"/>
    <property type="match status" value="1"/>
</dbReference>
<dbReference type="SUPFAM" id="SSF53597">
    <property type="entry name" value="Dihydrofolate reductase-like"/>
    <property type="match status" value="1"/>
</dbReference>
<dbReference type="GO" id="GO:0046654">
    <property type="term" value="P:tetrahydrofolate biosynthetic process"/>
    <property type="evidence" value="ECO:0007669"/>
    <property type="project" value="UniProtKB-UniPathway"/>
</dbReference>
<dbReference type="Pfam" id="PF00186">
    <property type="entry name" value="DHFR_1"/>
    <property type="match status" value="1"/>
</dbReference>
<evidence type="ECO:0000259" key="9">
    <source>
        <dbReference type="PROSITE" id="PS51330"/>
    </source>
</evidence>
<dbReference type="GO" id="GO:0050661">
    <property type="term" value="F:NADP binding"/>
    <property type="evidence" value="ECO:0007669"/>
    <property type="project" value="InterPro"/>
</dbReference>
<evidence type="ECO:0000256" key="5">
    <source>
        <dbReference type="ARBA" id="ARBA00022857"/>
    </source>
</evidence>
<evidence type="ECO:0000256" key="4">
    <source>
        <dbReference type="ARBA" id="ARBA00022563"/>
    </source>
</evidence>
<dbReference type="UniPathway" id="UPA00077">
    <property type="reaction ID" value="UER00158"/>
</dbReference>
<keyword evidence="5 7" id="KW-0521">NADP</keyword>
<dbReference type="PRINTS" id="PR00070">
    <property type="entry name" value="DHFR"/>
</dbReference>
<dbReference type="EC" id="1.5.1.3" evidence="3 7"/>
<comment type="catalytic activity">
    <reaction evidence="7">
        <text>(6S)-5,6,7,8-tetrahydrofolate + NADP(+) = 7,8-dihydrofolate + NADPH + H(+)</text>
        <dbReference type="Rhea" id="RHEA:15009"/>
        <dbReference type="ChEBI" id="CHEBI:15378"/>
        <dbReference type="ChEBI" id="CHEBI:57451"/>
        <dbReference type="ChEBI" id="CHEBI:57453"/>
        <dbReference type="ChEBI" id="CHEBI:57783"/>
        <dbReference type="ChEBI" id="CHEBI:58349"/>
        <dbReference type="EC" id="1.5.1.3"/>
    </reaction>
</comment>
<protein>
    <recommendedName>
        <fullName evidence="3 7">Dihydrofolate reductase</fullName>
        <ecNumber evidence="3 7">1.5.1.3</ecNumber>
    </recommendedName>
</protein>
<evidence type="ECO:0000256" key="3">
    <source>
        <dbReference type="ARBA" id="ARBA00012856"/>
    </source>
</evidence>
<comment type="function">
    <text evidence="7">Key enzyme in folate metabolism. Catalyzes an essential reaction for de novo glycine and purine synthesis, and for DNA precursor synthesis.</text>
</comment>
<dbReference type="CDD" id="cd00209">
    <property type="entry name" value="DHFR"/>
    <property type="match status" value="1"/>
</dbReference>
<comment type="pathway">
    <text evidence="1 7">Cofactor biosynthesis; tetrahydrofolate biosynthesis; 5,6,7,8-tetrahydrofolate from 7,8-dihydrofolate: step 1/1.</text>
</comment>
<organism evidence="10 11">
    <name type="scientific">Paeniglutamicibacter gangotriensis</name>
    <dbReference type="NCBI Taxonomy" id="254787"/>
    <lineage>
        <taxon>Bacteria</taxon>
        <taxon>Bacillati</taxon>
        <taxon>Actinomycetota</taxon>
        <taxon>Actinomycetes</taxon>
        <taxon>Micrococcales</taxon>
        <taxon>Micrococcaceae</taxon>
        <taxon>Paeniglutamicibacter</taxon>
    </lineage>
</organism>
<dbReference type="PROSITE" id="PS00075">
    <property type="entry name" value="DHFR_1"/>
    <property type="match status" value="1"/>
</dbReference>
<dbReference type="Gene3D" id="3.40.430.10">
    <property type="entry name" value="Dihydrofolate Reductase, subunit A"/>
    <property type="match status" value="1"/>
</dbReference>
<dbReference type="GO" id="GO:0046452">
    <property type="term" value="P:dihydrofolate metabolic process"/>
    <property type="evidence" value="ECO:0007669"/>
    <property type="project" value="TreeGrafter"/>
</dbReference>
<keyword evidence="6 7" id="KW-0560">Oxidoreductase</keyword>
<dbReference type="InterPro" id="IPR001796">
    <property type="entry name" value="DHFR_dom"/>
</dbReference>
<comment type="caution">
    <text evidence="10">The sequence shown here is derived from an EMBL/GenBank/DDBJ whole genome shotgun (WGS) entry which is preliminary data.</text>
</comment>
<dbReference type="InterPro" id="IPR024072">
    <property type="entry name" value="DHFR-like_dom_sf"/>
</dbReference>
<dbReference type="AlphaFoldDB" id="A0A5B0EHC3"/>
<evidence type="ECO:0000256" key="6">
    <source>
        <dbReference type="ARBA" id="ARBA00023002"/>
    </source>
</evidence>
<name>A0A5B0EHC3_9MICC</name>
<dbReference type="GO" id="GO:0004146">
    <property type="term" value="F:dihydrofolate reductase activity"/>
    <property type="evidence" value="ECO:0007669"/>
    <property type="project" value="UniProtKB-EC"/>
</dbReference>
<gene>
    <name evidence="10" type="ORF">FQ154_06110</name>
</gene>
<reference evidence="10 11" key="1">
    <citation type="submission" date="2019-07" db="EMBL/GenBank/DDBJ databases">
        <title>Analysis of the biochemical properties, biological activity and biotechnological potential of siderophores and biosurfactants produced by Antarctic psychrotolerant bacteria.</title>
        <authorList>
            <person name="Styczynski M."/>
            <person name="Krucon T."/>
            <person name="Decewicz P."/>
            <person name="Dziewit L."/>
        </authorList>
    </citation>
    <scope>NUCLEOTIDE SEQUENCE [LARGE SCALE GENOMIC DNA]</scope>
    <source>
        <strain evidence="10 11">ANT_H27</strain>
    </source>
</reference>
<accession>A0A5B0EHC3</accession>
<comment type="similarity">
    <text evidence="2 7 8">Belongs to the dihydrofolate reductase family.</text>
</comment>
<dbReference type="EMBL" id="VOBL01000005">
    <property type="protein sequence ID" value="KAA0977832.1"/>
    <property type="molecule type" value="Genomic_DNA"/>
</dbReference>
<evidence type="ECO:0000313" key="11">
    <source>
        <dbReference type="Proteomes" id="UP000323856"/>
    </source>
</evidence>
<proteinExistence type="inferred from homology"/>
<dbReference type="GO" id="GO:0046655">
    <property type="term" value="P:folic acid metabolic process"/>
    <property type="evidence" value="ECO:0007669"/>
    <property type="project" value="TreeGrafter"/>
</dbReference>
<evidence type="ECO:0000256" key="1">
    <source>
        <dbReference type="ARBA" id="ARBA00004903"/>
    </source>
</evidence>
<dbReference type="PANTHER" id="PTHR48069">
    <property type="entry name" value="DIHYDROFOLATE REDUCTASE"/>
    <property type="match status" value="1"/>
</dbReference>
<dbReference type="GO" id="GO:0006730">
    <property type="term" value="P:one-carbon metabolic process"/>
    <property type="evidence" value="ECO:0007669"/>
    <property type="project" value="UniProtKB-KW"/>
</dbReference>
<feature type="domain" description="DHFR" evidence="9">
    <location>
        <begin position="20"/>
        <end position="189"/>
    </location>
</feature>